<comment type="caution">
    <text evidence="5">The sequence shown here is derived from an EMBL/GenBank/DDBJ whole genome shotgun (WGS) entry which is preliminary data.</text>
</comment>
<dbReference type="PANTHER" id="PTHR31002:SF34">
    <property type="entry name" value="CELL WALL PROTEIN CWP1-RELATED"/>
    <property type="match status" value="1"/>
</dbReference>
<dbReference type="EMBL" id="CAJVRL010000070">
    <property type="protein sequence ID" value="CAG8956295.1"/>
    <property type="molecule type" value="Genomic_DNA"/>
</dbReference>
<dbReference type="InterPro" id="IPR011330">
    <property type="entry name" value="Glyco_hydro/deAcase_b/a-brl"/>
</dbReference>
<dbReference type="SUPFAM" id="SSF88713">
    <property type="entry name" value="Glycoside hydrolase/deacetylase"/>
    <property type="match status" value="1"/>
</dbReference>
<name>A0A9N9L241_9HELO</name>
<feature type="domain" description="Agd3 C-terminal" evidence="4">
    <location>
        <begin position="687"/>
        <end position="750"/>
    </location>
</feature>
<sequence>MLSSLVFKISMLALLLLGSHASSDSNTDIATKKRKAKHEHLQIPAATRKAAPVVPTLLAKVGNGMVKLNTSSSPARIANPVPRVAVTSVASTILILARDALSSYSAFSSLNGYGIPYQVVLVPEEGITLPPLNSSQTKGNYGAIVVLSEVSYQYDDEFRSALTDTQWAQLYQYQVNFAVRMVRLDAFPDSETGTAALGSCCDDDVEQLISISNSSAFPAAGLKQGAGVSTLGLWHYPAQITNASEAIEFASFAPAATFGSKSTAAVINTFGARQQMVWFIGFATEWSASSNFLNHAWITWVTRGLYTGYRRINFNTQVDDMFLVTELYSPAGAEYIIGSTDLAQHIPWMVTINNSLPKGSSYFIEIGHNGNGNIEDAANTTRGERMCGIGPIEYDEQIDTPLEFSKPMGTGINLWPAQPADYPYTASCTNLDTLKTWWATAANRDAFAHVSHTFTHEDQNNATYFDITREISWNAAWLNQVGFSSGTRFSPKGIIPPAITGLHNGDALRAWKDNGIINVVGDNTRPVLMNTKNEHWPLITTVADNGYAGIQITPRWATNIYYNCAVPDCTVLEWHNTAHGTGTYKDLIDTEKNTNIRHLLALHHDAFMFHQANMNTVTVPVPTSTLNGVSGKYSMLQTWVGTMVQELTRLVTWPIISLKHDDLALSFLSRMNRDACKPVLTYSADPSQKIITSVTLTTTGNTCSEKIPVTVPGTVADTKGFVTEQLGTDPLTIWAQMSGSPLTFTLSPPISFYY</sequence>
<dbReference type="InterPro" id="IPR056827">
    <property type="entry name" value="CBM87_Agd3"/>
</dbReference>
<feature type="chain" id="PRO_5040363690" description="Extracellular serine-rich protein" evidence="1">
    <location>
        <begin position="22"/>
        <end position="754"/>
    </location>
</feature>
<accession>A0A9N9L241</accession>
<evidence type="ECO:0000256" key="1">
    <source>
        <dbReference type="SAM" id="SignalP"/>
    </source>
</evidence>
<dbReference type="GO" id="GO:0005975">
    <property type="term" value="P:carbohydrate metabolic process"/>
    <property type="evidence" value="ECO:0007669"/>
    <property type="project" value="InterPro"/>
</dbReference>
<dbReference type="InterPro" id="IPR050788">
    <property type="entry name" value="Yeast_SRP1/TIP1_CWP"/>
</dbReference>
<evidence type="ECO:0008006" key="7">
    <source>
        <dbReference type="Google" id="ProtNLM"/>
    </source>
</evidence>
<dbReference type="InterPro" id="IPR056825">
    <property type="entry name" value="Agd3_C"/>
</dbReference>
<gene>
    <name evidence="5" type="ORF">HYFRA_00003675</name>
</gene>
<protein>
    <recommendedName>
        <fullName evidence="7">Extracellular serine-rich protein</fullName>
    </recommendedName>
</protein>
<proteinExistence type="predicted"/>
<feature type="signal peptide" evidence="1">
    <location>
        <begin position="1"/>
        <end position="21"/>
    </location>
</feature>
<feature type="domain" description="Agd3 deacetylase" evidence="2">
    <location>
        <begin position="314"/>
        <end position="680"/>
    </location>
</feature>
<dbReference type="OrthoDB" id="2113314at2759"/>
<dbReference type="Proteomes" id="UP000696280">
    <property type="component" value="Unassembled WGS sequence"/>
</dbReference>
<keyword evidence="6" id="KW-1185">Reference proteome</keyword>
<feature type="domain" description="Agd3 CBM87" evidence="3">
    <location>
        <begin position="89"/>
        <end position="300"/>
    </location>
</feature>
<dbReference type="Pfam" id="PF25115">
    <property type="entry name" value="Agd3_CE"/>
    <property type="match status" value="1"/>
</dbReference>
<dbReference type="AlphaFoldDB" id="A0A9N9L241"/>
<keyword evidence="1" id="KW-0732">Signal</keyword>
<evidence type="ECO:0000259" key="3">
    <source>
        <dbReference type="Pfam" id="PF25116"/>
    </source>
</evidence>
<dbReference type="InterPro" id="IPR056826">
    <property type="entry name" value="Agd3_CE"/>
</dbReference>
<organism evidence="5 6">
    <name type="scientific">Hymenoscyphus fraxineus</name>
    <dbReference type="NCBI Taxonomy" id="746836"/>
    <lineage>
        <taxon>Eukaryota</taxon>
        <taxon>Fungi</taxon>
        <taxon>Dikarya</taxon>
        <taxon>Ascomycota</taxon>
        <taxon>Pezizomycotina</taxon>
        <taxon>Leotiomycetes</taxon>
        <taxon>Helotiales</taxon>
        <taxon>Helotiaceae</taxon>
        <taxon>Hymenoscyphus</taxon>
    </lineage>
</organism>
<evidence type="ECO:0000313" key="6">
    <source>
        <dbReference type="Proteomes" id="UP000696280"/>
    </source>
</evidence>
<evidence type="ECO:0000259" key="4">
    <source>
        <dbReference type="Pfam" id="PF25117"/>
    </source>
</evidence>
<reference evidence="5" key="1">
    <citation type="submission" date="2021-07" db="EMBL/GenBank/DDBJ databases">
        <authorList>
            <person name="Durling M."/>
        </authorList>
    </citation>
    <scope>NUCLEOTIDE SEQUENCE</scope>
</reference>
<dbReference type="Pfam" id="PF25117">
    <property type="entry name" value="Agd3_C"/>
    <property type="match status" value="1"/>
</dbReference>
<dbReference type="Pfam" id="PF25116">
    <property type="entry name" value="CBM87_Agd3"/>
    <property type="match status" value="1"/>
</dbReference>
<dbReference type="PANTHER" id="PTHR31002">
    <property type="entry name" value="SERIPAUPERIN"/>
    <property type="match status" value="1"/>
</dbReference>
<evidence type="ECO:0000313" key="5">
    <source>
        <dbReference type="EMBL" id="CAG8956295.1"/>
    </source>
</evidence>
<evidence type="ECO:0000259" key="2">
    <source>
        <dbReference type="Pfam" id="PF25115"/>
    </source>
</evidence>